<dbReference type="STRING" id="408657.SAMN04487995_2944"/>
<reference evidence="2 3" key="1">
    <citation type="submission" date="2016-10" db="EMBL/GenBank/DDBJ databases">
        <authorList>
            <person name="de Groot N.N."/>
        </authorList>
    </citation>
    <scope>NUCLEOTIDE SEQUENCE [LARGE SCALE GENOMIC DNA]</scope>
    <source>
        <strain evidence="2 3">DSM 19938</strain>
    </source>
</reference>
<dbReference type="Gene3D" id="1.20.1600.10">
    <property type="entry name" value="Outer membrane efflux proteins (OEP)"/>
    <property type="match status" value="1"/>
</dbReference>
<gene>
    <name evidence="2" type="ORF">SAMN04487995_2944</name>
</gene>
<sequence>MRYVVFLILFFLFPTFASAQESLAQEISLPFLEKLVETAKVNYPRMKMYDSRIEMGNMGVKKAKLSYFDILSFSYLYSPNQTAATINPGLLQGYQFGFFINIGSIIQKPTVIKQARAEVKVTQLEKDEFELNLEADVKKRYFTYIQSVMLLRIKSDGLLDIESLLKETRYKFEKGEATLQNYNNALLAYSNQLQTKISTEAEVYIAKSNLEELLGQKLETIK</sequence>
<dbReference type="OrthoDB" id="793488at2"/>
<evidence type="ECO:0000313" key="2">
    <source>
        <dbReference type="EMBL" id="SEI99701.1"/>
    </source>
</evidence>
<dbReference type="EMBL" id="FNXY01000004">
    <property type="protein sequence ID" value="SEI99701.1"/>
    <property type="molecule type" value="Genomic_DNA"/>
</dbReference>
<evidence type="ECO:0000313" key="3">
    <source>
        <dbReference type="Proteomes" id="UP000199532"/>
    </source>
</evidence>
<dbReference type="RefSeq" id="WP_090336016.1">
    <property type="nucleotide sequence ID" value="NZ_FNXY01000004.1"/>
</dbReference>
<keyword evidence="1" id="KW-0732">Signal</keyword>
<proteinExistence type="predicted"/>
<dbReference type="Proteomes" id="UP000199532">
    <property type="component" value="Unassembled WGS sequence"/>
</dbReference>
<evidence type="ECO:0000256" key="1">
    <source>
        <dbReference type="SAM" id="SignalP"/>
    </source>
</evidence>
<dbReference type="GO" id="GO:0015562">
    <property type="term" value="F:efflux transmembrane transporter activity"/>
    <property type="evidence" value="ECO:0007669"/>
    <property type="project" value="InterPro"/>
</dbReference>
<name>A0A1H6V593_9BACT</name>
<dbReference type="AlphaFoldDB" id="A0A1H6V593"/>
<feature type="signal peptide" evidence="1">
    <location>
        <begin position="1"/>
        <end position="19"/>
    </location>
</feature>
<organism evidence="2 3">
    <name type="scientific">Dyadobacter koreensis</name>
    <dbReference type="NCBI Taxonomy" id="408657"/>
    <lineage>
        <taxon>Bacteria</taxon>
        <taxon>Pseudomonadati</taxon>
        <taxon>Bacteroidota</taxon>
        <taxon>Cytophagia</taxon>
        <taxon>Cytophagales</taxon>
        <taxon>Spirosomataceae</taxon>
        <taxon>Dyadobacter</taxon>
    </lineage>
</organism>
<feature type="chain" id="PRO_5011765846" evidence="1">
    <location>
        <begin position="20"/>
        <end position="222"/>
    </location>
</feature>
<keyword evidence="3" id="KW-1185">Reference proteome</keyword>
<dbReference type="SUPFAM" id="SSF56954">
    <property type="entry name" value="Outer membrane efflux proteins (OEP)"/>
    <property type="match status" value="1"/>
</dbReference>
<accession>A0A1H6V593</accession>
<protein>
    <submittedName>
        <fullName evidence="2">Outer membrane efflux protein</fullName>
    </submittedName>
</protein>